<comment type="subunit">
    <text evidence="6">Homotetramer. Forms an RuvA(8)-RuvB(12)-Holliday junction (HJ) complex. HJ DNA is sandwiched between 2 RuvA tetramers; dsDNA enters through RuvA and exits via RuvB. An RuvB hexamer assembles on each DNA strand where it exits the tetramer. Each RuvB hexamer is contacted by two RuvA subunits (via domain III) on 2 adjacent RuvB subunits; this complex drives branch migration. In the full resolvosome a probable DNA-RuvA(4)-RuvB(12)-RuvC(2) complex forms which resolves the HJ.</text>
</comment>
<comment type="function">
    <text evidence="6">The RuvA-RuvB-RuvC complex processes Holliday junction (HJ) DNA during genetic recombination and DNA repair, while the RuvA-RuvB complex plays an important role in the rescue of blocked DNA replication forks via replication fork reversal (RFR). RuvA specifically binds to HJ cruciform DNA, conferring on it an open structure. The RuvB hexamer acts as an ATP-dependent pump, pulling dsDNA into and through the RuvAB complex. HJ branch migration allows RuvC to scan DNA until it finds its consensus sequence, where it cleaves and resolves the cruciform DNA.</text>
</comment>
<evidence type="ECO:0000256" key="5">
    <source>
        <dbReference type="ARBA" id="ARBA00023204"/>
    </source>
</evidence>
<comment type="caution">
    <text evidence="6">Lacks conserved residue(s) required for the propagation of feature annotation.</text>
</comment>
<dbReference type="InterPro" id="IPR000085">
    <property type="entry name" value="RuvA"/>
</dbReference>
<keyword evidence="5 6" id="KW-0234">DNA repair</keyword>
<dbReference type="GO" id="GO:0005524">
    <property type="term" value="F:ATP binding"/>
    <property type="evidence" value="ECO:0007669"/>
    <property type="project" value="InterPro"/>
</dbReference>
<dbReference type="SUPFAM" id="SSF50249">
    <property type="entry name" value="Nucleic acid-binding proteins"/>
    <property type="match status" value="1"/>
</dbReference>
<dbReference type="GO" id="GO:0009378">
    <property type="term" value="F:four-way junction helicase activity"/>
    <property type="evidence" value="ECO:0007669"/>
    <property type="project" value="InterPro"/>
</dbReference>
<dbReference type="InterPro" id="IPR010994">
    <property type="entry name" value="RuvA_2-like"/>
</dbReference>
<feature type="region of interest" description="Domain III" evidence="6">
    <location>
        <begin position="150"/>
        <end position="202"/>
    </location>
</feature>
<reference evidence="8 9" key="1">
    <citation type="submission" date="2019-08" db="EMBL/GenBank/DDBJ databases">
        <title>In-depth cultivation of the pig gut microbiome towards novel bacterial diversity and tailored functional studies.</title>
        <authorList>
            <person name="Wylensek D."/>
            <person name="Hitch T.C.A."/>
            <person name="Clavel T."/>
        </authorList>
    </citation>
    <scope>NUCLEOTIDE SEQUENCE [LARGE SCALE GENOMIC DNA]</scope>
    <source>
        <strain evidence="8 9">Bifido-178-WT-2B</strain>
    </source>
</reference>
<protein>
    <recommendedName>
        <fullName evidence="6">Holliday junction branch migration complex subunit RuvA</fullName>
    </recommendedName>
</protein>
<evidence type="ECO:0000313" key="9">
    <source>
        <dbReference type="Proteomes" id="UP000438120"/>
    </source>
</evidence>
<dbReference type="GO" id="GO:0016787">
    <property type="term" value="F:hydrolase activity"/>
    <property type="evidence" value="ECO:0007669"/>
    <property type="project" value="UniProtKB-KW"/>
</dbReference>
<dbReference type="InterPro" id="IPR013849">
    <property type="entry name" value="DNA_helicase_Holl-junc_RuvA_I"/>
</dbReference>
<organism evidence="8 9">
    <name type="scientific">Lactobacillus porci</name>
    <dbReference type="NCBI Taxonomy" id="2012477"/>
    <lineage>
        <taxon>Bacteria</taxon>
        <taxon>Bacillati</taxon>
        <taxon>Bacillota</taxon>
        <taxon>Bacilli</taxon>
        <taxon>Lactobacillales</taxon>
        <taxon>Lactobacillaceae</taxon>
        <taxon>Lactobacillus</taxon>
    </lineage>
</organism>
<dbReference type="GO" id="GO:0006281">
    <property type="term" value="P:DNA repair"/>
    <property type="evidence" value="ECO:0007669"/>
    <property type="project" value="UniProtKB-UniRule"/>
</dbReference>
<dbReference type="Pfam" id="PF14520">
    <property type="entry name" value="HHH_5"/>
    <property type="match status" value="1"/>
</dbReference>
<dbReference type="HAMAP" id="MF_00031">
    <property type="entry name" value="DNA_HJ_migration_RuvA"/>
    <property type="match status" value="1"/>
</dbReference>
<dbReference type="GO" id="GO:0005737">
    <property type="term" value="C:cytoplasm"/>
    <property type="evidence" value="ECO:0007669"/>
    <property type="project" value="UniProtKB-SubCell"/>
</dbReference>
<dbReference type="Proteomes" id="UP000438120">
    <property type="component" value="Unassembled WGS sequence"/>
</dbReference>
<dbReference type="Pfam" id="PF01330">
    <property type="entry name" value="RuvA_N"/>
    <property type="match status" value="1"/>
</dbReference>
<dbReference type="SUPFAM" id="SSF47781">
    <property type="entry name" value="RuvA domain 2-like"/>
    <property type="match status" value="1"/>
</dbReference>
<name>A0A6A8MBA5_9LACO</name>
<keyword evidence="2 6" id="KW-0227">DNA damage</keyword>
<dbReference type="InterPro" id="IPR012340">
    <property type="entry name" value="NA-bd_OB-fold"/>
</dbReference>
<evidence type="ECO:0000256" key="4">
    <source>
        <dbReference type="ARBA" id="ARBA00023172"/>
    </source>
</evidence>
<dbReference type="InterPro" id="IPR003583">
    <property type="entry name" value="Hlx-hairpin-Hlx_DNA-bd_motif"/>
</dbReference>
<feature type="domain" description="Helix-hairpin-helix DNA-binding motif class 1" evidence="7">
    <location>
        <begin position="105"/>
        <end position="124"/>
    </location>
</feature>
<feature type="domain" description="Helix-hairpin-helix DNA-binding motif class 1" evidence="7">
    <location>
        <begin position="70"/>
        <end position="89"/>
    </location>
</feature>
<dbReference type="Gene3D" id="2.40.50.140">
    <property type="entry name" value="Nucleic acid-binding proteins"/>
    <property type="match status" value="1"/>
</dbReference>
<evidence type="ECO:0000256" key="1">
    <source>
        <dbReference type="ARBA" id="ARBA00022490"/>
    </source>
</evidence>
<dbReference type="AlphaFoldDB" id="A0A6A8MBA5"/>
<dbReference type="EMBL" id="VUMX01000009">
    <property type="protein sequence ID" value="MST86918.1"/>
    <property type="molecule type" value="Genomic_DNA"/>
</dbReference>
<dbReference type="GO" id="GO:0048476">
    <property type="term" value="C:Holliday junction resolvase complex"/>
    <property type="evidence" value="ECO:0007669"/>
    <property type="project" value="UniProtKB-UniRule"/>
</dbReference>
<accession>A0A6A8MBA5</accession>
<keyword evidence="1 6" id="KW-0963">Cytoplasm</keyword>
<evidence type="ECO:0000259" key="7">
    <source>
        <dbReference type="SMART" id="SM00278"/>
    </source>
</evidence>
<evidence type="ECO:0000256" key="3">
    <source>
        <dbReference type="ARBA" id="ARBA00023125"/>
    </source>
</evidence>
<dbReference type="GO" id="GO:0000400">
    <property type="term" value="F:four-way junction DNA binding"/>
    <property type="evidence" value="ECO:0007669"/>
    <property type="project" value="UniProtKB-UniRule"/>
</dbReference>
<proteinExistence type="inferred from homology"/>
<dbReference type="InterPro" id="IPR011114">
    <property type="entry name" value="RuvA_C"/>
</dbReference>
<evidence type="ECO:0000256" key="6">
    <source>
        <dbReference type="HAMAP-Rule" id="MF_00031"/>
    </source>
</evidence>
<comment type="similarity">
    <text evidence="6">Belongs to the RuvA family.</text>
</comment>
<dbReference type="RefSeq" id="WP_154548168.1">
    <property type="nucleotide sequence ID" value="NZ_JBKZBY010000023.1"/>
</dbReference>
<keyword evidence="9" id="KW-1185">Reference proteome</keyword>
<gene>
    <name evidence="6 8" type="primary">ruvA</name>
    <name evidence="8" type="ORF">FYJ62_04530</name>
</gene>
<dbReference type="SUPFAM" id="SSF46929">
    <property type="entry name" value="DNA helicase RuvA subunit, C-terminal domain"/>
    <property type="match status" value="1"/>
</dbReference>
<comment type="caution">
    <text evidence="8">The sequence shown here is derived from an EMBL/GenBank/DDBJ whole genome shotgun (WGS) entry which is preliminary data.</text>
</comment>
<dbReference type="Gene3D" id="1.10.150.20">
    <property type="entry name" value="5' to 3' exonuclease, C-terminal subdomain"/>
    <property type="match status" value="1"/>
</dbReference>
<sequence length="202" mass="21968">MYEYFDGVVTLITPGYIVLEAGGIGYKIYSPVPYAYHEGDKARVWVEQVVRDTGITLYGFRSQQDKGLFMKLNQVSGIGPKSALAIMAAQDNGALASAIENGEVKYLTRFPGIGKKTASQIVLDLKGKMGAYVGENLFNEYEDQPKAAEAVTPELHDALLALAALGYTQKELDRITPKLAKLTGLSADDYTRKGLALLLKKA</sequence>
<comment type="subcellular location">
    <subcellularLocation>
        <location evidence="6">Cytoplasm</location>
    </subcellularLocation>
</comment>
<dbReference type="NCBIfam" id="TIGR00084">
    <property type="entry name" value="ruvA"/>
    <property type="match status" value="1"/>
</dbReference>
<evidence type="ECO:0000313" key="8">
    <source>
        <dbReference type="EMBL" id="MST86918.1"/>
    </source>
</evidence>
<dbReference type="SMART" id="SM00278">
    <property type="entry name" value="HhH1"/>
    <property type="match status" value="2"/>
</dbReference>
<evidence type="ECO:0000256" key="2">
    <source>
        <dbReference type="ARBA" id="ARBA00022763"/>
    </source>
</evidence>
<keyword evidence="8" id="KW-0378">Hydrolase</keyword>
<dbReference type="InterPro" id="IPR036267">
    <property type="entry name" value="RuvA_C_sf"/>
</dbReference>
<keyword evidence="3 6" id="KW-0238">DNA-binding</keyword>
<comment type="domain">
    <text evidence="6">Has three domains with a flexible linker between the domains II and III and assumes an 'L' shape. Domain III is highly mobile and contacts RuvB.</text>
</comment>
<dbReference type="GO" id="GO:0009379">
    <property type="term" value="C:Holliday junction helicase complex"/>
    <property type="evidence" value="ECO:0007669"/>
    <property type="project" value="InterPro"/>
</dbReference>
<dbReference type="Pfam" id="PF07499">
    <property type="entry name" value="RuvA_C"/>
    <property type="match status" value="1"/>
</dbReference>
<dbReference type="GO" id="GO:0006310">
    <property type="term" value="P:DNA recombination"/>
    <property type="evidence" value="ECO:0007669"/>
    <property type="project" value="UniProtKB-UniRule"/>
</dbReference>
<dbReference type="OrthoDB" id="5293449at2"/>
<keyword evidence="4 6" id="KW-0233">DNA recombination</keyword>